<protein>
    <recommendedName>
        <fullName evidence="10">Pre-mRNA-splicing factor CWC24</fullName>
    </recommendedName>
</protein>
<dbReference type="Pfam" id="PF00642">
    <property type="entry name" value="zf-CCCH"/>
    <property type="match status" value="1"/>
</dbReference>
<dbReference type="CDD" id="cd16539">
    <property type="entry name" value="RING-HC_RNF113A_B"/>
    <property type="match status" value="1"/>
</dbReference>
<dbReference type="SUPFAM" id="SSF57850">
    <property type="entry name" value="RING/U-box"/>
    <property type="match status" value="1"/>
</dbReference>
<dbReference type="InterPro" id="IPR000571">
    <property type="entry name" value="Znf_CCCH"/>
</dbReference>
<feature type="domain" description="C3H1-type" evidence="7">
    <location>
        <begin position="144"/>
        <end position="172"/>
    </location>
</feature>
<keyword evidence="3 4" id="KW-0862">Zinc</keyword>
<dbReference type="InterPro" id="IPR036855">
    <property type="entry name" value="Znf_CCCH_sf"/>
</dbReference>
<dbReference type="AlphaFoldDB" id="A0AAU9JBH6"/>
<dbReference type="InterPro" id="IPR017907">
    <property type="entry name" value="Znf_RING_CS"/>
</dbReference>
<dbReference type="SUPFAM" id="SSF90229">
    <property type="entry name" value="CCCH zinc finger"/>
    <property type="match status" value="1"/>
</dbReference>
<feature type="compositionally biased region" description="Basic residues" evidence="5">
    <location>
        <begin position="1"/>
        <end position="10"/>
    </location>
</feature>
<dbReference type="PROSITE" id="PS50089">
    <property type="entry name" value="ZF_RING_2"/>
    <property type="match status" value="1"/>
</dbReference>
<dbReference type="GO" id="GO:0034247">
    <property type="term" value="P:snoRNA splicing"/>
    <property type="evidence" value="ECO:0007669"/>
    <property type="project" value="TreeGrafter"/>
</dbReference>
<dbReference type="GO" id="GO:0008270">
    <property type="term" value="F:zinc ion binding"/>
    <property type="evidence" value="ECO:0007669"/>
    <property type="project" value="UniProtKB-KW"/>
</dbReference>
<reference evidence="8" key="1">
    <citation type="submission" date="2021-09" db="EMBL/GenBank/DDBJ databases">
        <authorList>
            <consortium name="AG Swart"/>
            <person name="Singh M."/>
            <person name="Singh A."/>
            <person name="Seah K."/>
            <person name="Emmerich C."/>
        </authorList>
    </citation>
    <scope>NUCLEOTIDE SEQUENCE</scope>
    <source>
        <strain evidence="8">ATCC30299</strain>
    </source>
</reference>
<accession>A0AAU9JBH6</accession>
<evidence type="ECO:0000256" key="3">
    <source>
        <dbReference type="ARBA" id="ARBA00022833"/>
    </source>
</evidence>
<dbReference type="PANTHER" id="PTHR12930:SF0">
    <property type="entry name" value="RING FINGER PROTEIN 113B"/>
    <property type="match status" value="1"/>
</dbReference>
<keyword evidence="1 4" id="KW-0479">Metal-binding</keyword>
<dbReference type="InterPro" id="IPR039971">
    <property type="entry name" value="CWC24-like"/>
</dbReference>
<organism evidence="8 9">
    <name type="scientific">Blepharisma stoltei</name>
    <dbReference type="NCBI Taxonomy" id="1481888"/>
    <lineage>
        <taxon>Eukaryota</taxon>
        <taxon>Sar</taxon>
        <taxon>Alveolata</taxon>
        <taxon>Ciliophora</taxon>
        <taxon>Postciliodesmatophora</taxon>
        <taxon>Heterotrichea</taxon>
        <taxon>Heterotrichida</taxon>
        <taxon>Blepharismidae</taxon>
        <taxon>Blepharisma</taxon>
    </lineage>
</organism>
<dbReference type="GO" id="GO:0005684">
    <property type="term" value="C:U2-type spliceosomal complex"/>
    <property type="evidence" value="ECO:0007669"/>
    <property type="project" value="TreeGrafter"/>
</dbReference>
<keyword evidence="9" id="KW-1185">Reference proteome</keyword>
<dbReference type="Gene3D" id="3.30.40.10">
    <property type="entry name" value="Zinc/RING finger domain, C3HC4 (zinc finger)"/>
    <property type="match status" value="1"/>
</dbReference>
<evidence type="ECO:0000313" key="9">
    <source>
        <dbReference type="Proteomes" id="UP001162131"/>
    </source>
</evidence>
<feature type="region of interest" description="Disordered" evidence="5">
    <location>
        <begin position="1"/>
        <end position="41"/>
    </location>
</feature>
<feature type="zinc finger region" description="C3H1-type" evidence="4">
    <location>
        <begin position="144"/>
        <end position="172"/>
    </location>
</feature>
<name>A0AAU9JBH6_9CILI</name>
<sequence length="276" mass="32030">MFQKREKRNKPIIDTTPEEEPVLIKKPKIEKHKTQENQQAKSEIMDELNFKDSTGIRQLTQDDATRELQLDLDKGEEGRSKAVKNLEISRLINSGELSTDYYRGQSSYPIYAEKSEGNIYASKFTGSLGPIRAPSNIRATCRFDYSYGICKDWKISGYCGYGDGCIFIHDRSNYKTGWELEKEWTEEQEKKRKKAYGENVSDEENYEISSEENKEEKCPICQEEYKDPVITQCSHKFCYKCAIEKYSENTKCFVCGKETKGIFNDEKADEKNNFSN</sequence>
<evidence type="ECO:0000256" key="4">
    <source>
        <dbReference type="PROSITE-ProRule" id="PRU00723"/>
    </source>
</evidence>
<dbReference type="PANTHER" id="PTHR12930">
    <property type="entry name" value="ZINC FINGER PROTEIN 183"/>
    <property type="match status" value="1"/>
</dbReference>
<evidence type="ECO:0000256" key="1">
    <source>
        <dbReference type="ARBA" id="ARBA00022723"/>
    </source>
</evidence>
<evidence type="ECO:0000259" key="6">
    <source>
        <dbReference type="PROSITE" id="PS50089"/>
    </source>
</evidence>
<dbReference type="PROSITE" id="PS50103">
    <property type="entry name" value="ZF_C3H1"/>
    <property type="match status" value="1"/>
</dbReference>
<gene>
    <name evidence="8" type="ORF">BSTOLATCC_MIC34222</name>
</gene>
<dbReference type="InterPro" id="IPR001841">
    <property type="entry name" value="Znf_RING"/>
</dbReference>
<comment type="caution">
    <text evidence="8">The sequence shown here is derived from an EMBL/GenBank/DDBJ whole genome shotgun (WGS) entry which is preliminary data.</text>
</comment>
<proteinExistence type="predicted"/>
<evidence type="ECO:0000256" key="2">
    <source>
        <dbReference type="ARBA" id="ARBA00022771"/>
    </source>
</evidence>
<dbReference type="InterPro" id="IPR013083">
    <property type="entry name" value="Znf_RING/FYVE/PHD"/>
</dbReference>
<evidence type="ECO:0000313" key="8">
    <source>
        <dbReference type="EMBL" id="CAG9323573.1"/>
    </source>
</evidence>
<dbReference type="SMART" id="SM00184">
    <property type="entry name" value="RING"/>
    <property type="match status" value="1"/>
</dbReference>
<feature type="domain" description="RING-type" evidence="6">
    <location>
        <begin position="218"/>
        <end position="255"/>
    </location>
</feature>
<evidence type="ECO:0000259" key="7">
    <source>
        <dbReference type="PROSITE" id="PS50103"/>
    </source>
</evidence>
<dbReference type="SMART" id="SM00356">
    <property type="entry name" value="ZnF_C3H1"/>
    <property type="match status" value="1"/>
</dbReference>
<dbReference type="Pfam" id="PF13923">
    <property type="entry name" value="zf-C3HC4_2"/>
    <property type="match status" value="1"/>
</dbReference>
<evidence type="ECO:0000256" key="5">
    <source>
        <dbReference type="SAM" id="MobiDB-lite"/>
    </source>
</evidence>
<dbReference type="EMBL" id="CAJZBQ010000034">
    <property type="protein sequence ID" value="CAG9323573.1"/>
    <property type="molecule type" value="Genomic_DNA"/>
</dbReference>
<dbReference type="PROSITE" id="PS00518">
    <property type="entry name" value="ZF_RING_1"/>
    <property type="match status" value="1"/>
</dbReference>
<evidence type="ECO:0008006" key="10">
    <source>
        <dbReference type="Google" id="ProtNLM"/>
    </source>
</evidence>
<keyword evidence="2 4" id="KW-0863">Zinc-finger</keyword>
<dbReference type="Proteomes" id="UP001162131">
    <property type="component" value="Unassembled WGS sequence"/>
</dbReference>